<dbReference type="Gene3D" id="3.30.43.10">
    <property type="entry name" value="Uridine Diphospho-n-acetylenolpyruvylglucosamine Reductase, domain 2"/>
    <property type="match status" value="1"/>
</dbReference>
<feature type="domain" description="2Fe-2S ferredoxin-type" evidence="6">
    <location>
        <begin position="4"/>
        <end position="89"/>
    </location>
</feature>
<dbReference type="EMBL" id="UINC01080021">
    <property type="protein sequence ID" value="SVC22581.1"/>
    <property type="molecule type" value="Genomic_DNA"/>
</dbReference>
<dbReference type="GO" id="GO:0005506">
    <property type="term" value="F:iron ion binding"/>
    <property type="evidence" value="ECO:0007669"/>
    <property type="project" value="InterPro"/>
</dbReference>
<reference evidence="8" key="1">
    <citation type="submission" date="2018-05" db="EMBL/GenBank/DDBJ databases">
        <authorList>
            <person name="Lanie J.A."/>
            <person name="Ng W.-L."/>
            <person name="Kazmierczak K.M."/>
            <person name="Andrzejewski T.M."/>
            <person name="Davidsen T.M."/>
            <person name="Wayne K.J."/>
            <person name="Tettelin H."/>
            <person name="Glass J.I."/>
            <person name="Rusch D."/>
            <person name="Podicherti R."/>
            <person name="Tsui H.-C.T."/>
            <person name="Winkler M.E."/>
        </authorList>
    </citation>
    <scope>NUCLEOTIDE SEQUENCE</scope>
</reference>
<evidence type="ECO:0008006" key="9">
    <source>
        <dbReference type="Google" id="ProtNLM"/>
    </source>
</evidence>
<evidence type="ECO:0000313" key="8">
    <source>
        <dbReference type="EMBL" id="SVC22581.1"/>
    </source>
</evidence>
<dbReference type="PANTHER" id="PTHR45444">
    <property type="entry name" value="XANTHINE DEHYDROGENASE"/>
    <property type="match status" value="1"/>
</dbReference>
<dbReference type="Gene3D" id="1.10.150.120">
    <property type="entry name" value="[2Fe-2S]-binding domain"/>
    <property type="match status" value="1"/>
</dbReference>
<keyword evidence="1" id="KW-0285">Flavoprotein</keyword>
<protein>
    <recommendedName>
        <fullName evidence="9">FAD-binding PCMH-type domain-containing protein</fullName>
    </recommendedName>
</protein>
<dbReference type="PROSITE" id="PS51387">
    <property type="entry name" value="FAD_PCMH"/>
    <property type="match status" value="1"/>
</dbReference>
<dbReference type="InterPro" id="IPR016166">
    <property type="entry name" value="FAD-bd_PCMH"/>
</dbReference>
<sequence>MIKNEIEFILNDKLIKIKDIDTNVTVLNYLRINRKLTGTKEGCASGDCGACTAVTAELNNNKLKYKSINTCITFLYNLHGKQLITVENIGKDKLHPVQQAMIDNDGSQCGFCTPGFVMAMFGMYKNKIKPTNNNIDEYLAGNLCRCTGYKAIKNAARKMYSYGKNDKFSKNEKITIKLLKSINKNDVIINNNKKQFYIPSNLNNLIKETQKLSKFKLLSGGTDLALEVTKQNQDIDTLIYLGNNKDLNYISIKNNYLHIGAATPISDLIPKLKNIYPSFANMFYRYGSIQIRNVATIGGNLASASPIGDSSPALLALNCSLLIQGKKQREVHIKNFFKSYRKTSLKNKEFIKEIKIPILKNC</sequence>
<dbReference type="SUPFAM" id="SSF56176">
    <property type="entry name" value="FAD-binding/transporter-associated domain-like"/>
    <property type="match status" value="1"/>
</dbReference>
<dbReference type="SUPFAM" id="SSF54292">
    <property type="entry name" value="2Fe-2S ferredoxin-like"/>
    <property type="match status" value="1"/>
</dbReference>
<evidence type="ECO:0000256" key="3">
    <source>
        <dbReference type="ARBA" id="ARBA00022827"/>
    </source>
</evidence>
<feature type="non-terminal residue" evidence="8">
    <location>
        <position position="362"/>
    </location>
</feature>
<dbReference type="InterPro" id="IPR002346">
    <property type="entry name" value="Mopterin_DH_FAD-bd"/>
</dbReference>
<name>A0A382KIP6_9ZZZZ</name>
<dbReference type="InterPro" id="IPR036010">
    <property type="entry name" value="2Fe-2S_ferredoxin-like_sf"/>
</dbReference>
<dbReference type="Gene3D" id="3.10.20.30">
    <property type="match status" value="1"/>
</dbReference>
<dbReference type="InterPro" id="IPR016169">
    <property type="entry name" value="FAD-bd_PCMH_sub2"/>
</dbReference>
<dbReference type="InterPro" id="IPR002888">
    <property type="entry name" value="2Fe-2S-bd"/>
</dbReference>
<dbReference type="Pfam" id="PF01799">
    <property type="entry name" value="Fer2_2"/>
    <property type="match status" value="1"/>
</dbReference>
<dbReference type="InterPro" id="IPR016208">
    <property type="entry name" value="Ald_Oxase/xanthine_DH-like"/>
</dbReference>
<organism evidence="8">
    <name type="scientific">marine metagenome</name>
    <dbReference type="NCBI Taxonomy" id="408172"/>
    <lineage>
        <taxon>unclassified sequences</taxon>
        <taxon>metagenomes</taxon>
        <taxon>ecological metagenomes</taxon>
    </lineage>
</organism>
<accession>A0A382KIP6</accession>
<dbReference type="PROSITE" id="PS00197">
    <property type="entry name" value="2FE2S_FER_1"/>
    <property type="match status" value="1"/>
</dbReference>
<dbReference type="AlphaFoldDB" id="A0A382KIP6"/>
<dbReference type="InterPro" id="IPR016167">
    <property type="entry name" value="FAD-bd_PCMH_sub1"/>
</dbReference>
<proteinExistence type="predicted"/>
<evidence type="ECO:0000256" key="2">
    <source>
        <dbReference type="ARBA" id="ARBA00022723"/>
    </source>
</evidence>
<dbReference type="InterPro" id="IPR006058">
    <property type="entry name" value="2Fe2S_fd_BS"/>
</dbReference>
<dbReference type="InterPro" id="IPR036884">
    <property type="entry name" value="2Fe-2S-bd_dom_sf"/>
</dbReference>
<dbReference type="InterPro" id="IPR036318">
    <property type="entry name" value="FAD-bd_PCMH-like_sf"/>
</dbReference>
<evidence type="ECO:0000259" key="7">
    <source>
        <dbReference type="PROSITE" id="PS51387"/>
    </source>
</evidence>
<gene>
    <name evidence="8" type="ORF">METZ01_LOCUS275435</name>
</gene>
<evidence type="ECO:0000256" key="1">
    <source>
        <dbReference type="ARBA" id="ARBA00022630"/>
    </source>
</evidence>
<dbReference type="InterPro" id="IPR012675">
    <property type="entry name" value="Beta-grasp_dom_sf"/>
</dbReference>
<dbReference type="PROSITE" id="PS51085">
    <property type="entry name" value="2FE2S_FER_2"/>
    <property type="match status" value="1"/>
</dbReference>
<evidence type="ECO:0000259" key="6">
    <source>
        <dbReference type="PROSITE" id="PS51085"/>
    </source>
</evidence>
<dbReference type="GO" id="GO:0051537">
    <property type="term" value="F:2 iron, 2 sulfur cluster binding"/>
    <property type="evidence" value="ECO:0007669"/>
    <property type="project" value="InterPro"/>
</dbReference>
<dbReference type="Gene3D" id="3.30.465.10">
    <property type="match status" value="1"/>
</dbReference>
<keyword evidence="5" id="KW-0408">Iron</keyword>
<keyword evidence="2" id="KW-0479">Metal-binding</keyword>
<keyword evidence="4" id="KW-0560">Oxidoreductase</keyword>
<dbReference type="PANTHER" id="PTHR45444:SF3">
    <property type="entry name" value="XANTHINE DEHYDROGENASE"/>
    <property type="match status" value="1"/>
</dbReference>
<dbReference type="InterPro" id="IPR001041">
    <property type="entry name" value="2Fe-2S_ferredoxin-type"/>
</dbReference>
<keyword evidence="3" id="KW-0274">FAD</keyword>
<dbReference type="Pfam" id="PF00941">
    <property type="entry name" value="FAD_binding_5"/>
    <property type="match status" value="1"/>
</dbReference>
<dbReference type="GO" id="GO:0016491">
    <property type="term" value="F:oxidoreductase activity"/>
    <property type="evidence" value="ECO:0007669"/>
    <property type="project" value="UniProtKB-KW"/>
</dbReference>
<evidence type="ECO:0000256" key="5">
    <source>
        <dbReference type="ARBA" id="ARBA00023004"/>
    </source>
</evidence>
<evidence type="ECO:0000256" key="4">
    <source>
        <dbReference type="ARBA" id="ARBA00023002"/>
    </source>
</evidence>
<dbReference type="GO" id="GO:0071949">
    <property type="term" value="F:FAD binding"/>
    <property type="evidence" value="ECO:0007669"/>
    <property type="project" value="InterPro"/>
</dbReference>
<feature type="domain" description="FAD-binding PCMH-type" evidence="7">
    <location>
        <begin position="189"/>
        <end position="361"/>
    </location>
</feature>
<dbReference type="SUPFAM" id="SSF47741">
    <property type="entry name" value="CO dehydrogenase ISP C-domain like"/>
    <property type="match status" value="1"/>
</dbReference>